<dbReference type="EMBL" id="CH474017">
    <property type="protein sequence ID" value="EDL96279.1"/>
    <property type="molecule type" value="Genomic_DNA"/>
</dbReference>
<dbReference type="Proteomes" id="UP000234681">
    <property type="component" value="Chromosome 10"/>
</dbReference>
<evidence type="ECO:0000256" key="1">
    <source>
        <dbReference type="SAM" id="MobiDB-lite"/>
    </source>
</evidence>
<sequence>MPSPCSPVSRPLKASTVVAAAAAQWPRRPRHPHRTSPMPLAALQHPAGQLQPRPQEAHSTSSRSRPCGLRHPLPRLQTGLPWLPNRPPQNQGPTLPWRQRDKGGPSPLPEARTPWGGGEDVSVGPFTPPLSAPLNPRALEGRDWTLARQSCASTQLHARTQVHSTGTPSSHGSDSKWLGCLVGSTLETKQPSQRRLTCLAPPPGVFQRITWWQTHDDSCLGASRPRSLPLGMQSLLRMCACSCVLCIYTYVALQKQPSLWGSWTLHVRVSPKPLGPPPCCLKGPASLHLLICQHCCFLRRIMGNSRTLLPSPCLQGFPACLFPRAQGYLVPISYPSFNKREKNSKPPPG</sequence>
<feature type="non-terminal residue" evidence="2">
    <location>
        <position position="349"/>
    </location>
</feature>
<reference evidence="2 3" key="1">
    <citation type="submission" date="2005-07" db="EMBL/GenBank/DDBJ databases">
        <authorList>
            <person name="Mural R.J."/>
            <person name="Li P.W."/>
            <person name="Adams M.D."/>
            <person name="Amanatides P.G."/>
            <person name="Baden-Tillson H."/>
            <person name="Barnstead M."/>
            <person name="Chin S.H."/>
            <person name="Dew I."/>
            <person name="Evans C.A."/>
            <person name="Ferriera S."/>
            <person name="Flanigan M."/>
            <person name="Fosler C."/>
            <person name="Glodek A."/>
            <person name="Gu Z."/>
            <person name="Holt R.A."/>
            <person name="Jennings D."/>
            <person name="Kraft C.L."/>
            <person name="Lu F."/>
            <person name="Nguyen T."/>
            <person name="Nusskern D.R."/>
            <person name="Pfannkoch C.M."/>
            <person name="Sitter C."/>
            <person name="Sutton G.G."/>
            <person name="Venter J.C."/>
            <person name="Wang Z."/>
            <person name="Woodage T."/>
            <person name="Zheng X.H."/>
            <person name="Zhong F."/>
        </authorList>
    </citation>
    <scope>NUCLEOTIDE SEQUENCE [LARGE SCALE GENOMIC DNA]</scope>
    <source>
        <strain>BN</strain>
        <strain evidence="3">Sprague-Dawley</strain>
    </source>
</reference>
<evidence type="ECO:0000313" key="2">
    <source>
        <dbReference type="EMBL" id="EDL96279.1"/>
    </source>
</evidence>
<name>A6K4Q7_RAT</name>
<dbReference type="AlphaFoldDB" id="A6K4Q7"/>
<organism evidence="2 3">
    <name type="scientific">Rattus norvegicus</name>
    <name type="common">Rat</name>
    <dbReference type="NCBI Taxonomy" id="10116"/>
    <lineage>
        <taxon>Eukaryota</taxon>
        <taxon>Metazoa</taxon>
        <taxon>Chordata</taxon>
        <taxon>Craniata</taxon>
        <taxon>Vertebrata</taxon>
        <taxon>Euteleostomi</taxon>
        <taxon>Mammalia</taxon>
        <taxon>Eutheria</taxon>
        <taxon>Euarchontoglires</taxon>
        <taxon>Glires</taxon>
        <taxon>Rodentia</taxon>
        <taxon>Myomorpha</taxon>
        <taxon>Muroidea</taxon>
        <taxon>Muridae</taxon>
        <taxon>Murinae</taxon>
        <taxon>Rattus</taxon>
    </lineage>
</organism>
<gene>
    <name evidence="2" type="primary">RGD1359443</name>
    <name evidence="2" type="ORF">rCG_49901</name>
</gene>
<proteinExistence type="predicted"/>
<feature type="region of interest" description="Disordered" evidence="1">
    <location>
        <begin position="19"/>
        <end position="118"/>
    </location>
</feature>
<protein>
    <submittedName>
        <fullName evidence="2">Hypothetical LOC302941</fullName>
    </submittedName>
</protein>
<accession>A6K4Q7</accession>
<evidence type="ECO:0000313" key="3">
    <source>
        <dbReference type="Proteomes" id="UP000234681"/>
    </source>
</evidence>